<protein>
    <submittedName>
        <fullName evidence="3">Sialate O-acetylesterase</fullName>
    </submittedName>
</protein>
<name>A0A9X3I0N1_9FLAO</name>
<evidence type="ECO:0000313" key="4">
    <source>
        <dbReference type="Proteomes" id="UP001148482"/>
    </source>
</evidence>
<dbReference type="GO" id="GO:0005975">
    <property type="term" value="P:carbohydrate metabolic process"/>
    <property type="evidence" value="ECO:0007669"/>
    <property type="project" value="TreeGrafter"/>
</dbReference>
<keyword evidence="1" id="KW-0378">Hydrolase</keyword>
<evidence type="ECO:0000256" key="1">
    <source>
        <dbReference type="ARBA" id="ARBA00022801"/>
    </source>
</evidence>
<reference evidence="3" key="1">
    <citation type="submission" date="2022-11" db="EMBL/GenBank/DDBJ databases">
        <title>Salinimicrobium profundisediminis sp. nov., isolated from deep-sea sediment of the Mariana Trench.</title>
        <authorList>
            <person name="Fu H."/>
        </authorList>
    </citation>
    <scope>NUCLEOTIDE SEQUENCE</scope>
    <source>
        <strain evidence="3">MT39</strain>
    </source>
</reference>
<dbReference type="InterPro" id="IPR036514">
    <property type="entry name" value="SGNH_hydro_sf"/>
</dbReference>
<keyword evidence="4" id="KW-1185">Reference proteome</keyword>
<evidence type="ECO:0000259" key="2">
    <source>
        <dbReference type="Pfam" id="PF03629"/>
    </source>
</evidence>
<dbReference type="GO" id="GO:0001681">
    <property type="term" value="F:sialate O-acetylesterase activity"/>
    <property type="evidence" value="ECO:0007669"/>
    <property type="project" value="InterPro"/>
</dbReference>
<feature type="domain" description="Sialate O-acetylesterase" evidence="2">
    <location>
        <begin position="271"/>
        <end position="385"/>
    </location>
</feature>
<proteinExistence type="predicted"/>
<dbReference type="InterPro" id="IPR039329">
    <property type="entry name" value="SIAE"/>
</dbReference>
<accession>A0A9X3I0N1</accession>
<dbReference type="AlphaFoldDB" id="A0A9X3I0N1"/>
<dbReference type="Proteomes" id="UP001148482">
    <property type="component" value="Unassembled WGS sequence"/>
</dbReference>
<sequence>MALHLTGYSQVTMPYIFSDNMVLQRDMPIVIWGEYLPGEIVQVKFSSEVKEVETSADSSWQVSFSALPGNAVPRVLSVYTKTDSLEYSNILIGDVWLLAGQSNMEWSLGQEMHYETEKEQLAGSALRFYNPQYVGKGIYGEKYSEEDLEKLHPAGFFRGSWEESALPQVAKLSAVGYYFGKEILQHENIPVGLINLAVGGAPIEAFISEETLLKDRKFRNKISGNWLENDELPVWVRERGEQNVGGVALYSNQTGANHAYKPGFIYESGVKPIVNMPIKGVLWYQGESNAQELPRVLEYPQLQKLLIKSYREKWHQNSLPFYWVQLSSIDTTNYKSQYWPLFRNLQRLLLQEIKHAGMAVSSDVGNKNDVHPRNKKVIGERLARWALRNDYNKNIEVSGPLPIGASYSQGKVIINFAHTAGGLKTPGEEAVQGFSLNGKHPVPGIIDGTRIIIKTSQKPEMIYYGWLPYSSGNLMNSEQLPASTFQIGVD</sequence>
<feature type="domain" description="Sialate O-acetylesterase" evidence="2">
    <location>
        <begin position="94"/>
        <end position="212"/>
    </location>
</feature>
<evidence type="ECO:0000313" key="3">
    <source>
        <dbReference type="EMBL" id="MCX2837724.1"/>
    </source>
</evidence>
<dbReference type="EMBL" id="JAPJDA010000008">
    <property type="protein sequence ID" value="MCX2837724.1"/>
    <property type="molecule type" value="Genomic_DNA"/>
</dbReference>
<dbReference type="Pfam" id="PF03629">
    <property type="entry name" value="SASA"/>
    <property type="match status" value="2"/>
</dbReference>
<dbReference type="InterPro" id="IPR005181">
    <property type="entry name" value="SASA"/>
</dbReference>
<dbReference type="PANTHER" id="PTHR22901">
    <property type="entry name" value="SIALATE O-ACETYLESTERASE"/>
    <property type="match status" value="1"/>
</dbReference>
<gene>
    <name evidence="3" type="ORF">OQ279_06115</name>
</gene>
<comment type="caution">
    <text evidence="3">The sequence shown here is derived from an EMBL/GenBank/DDBJ whole genome shotgun (WGS) entry which is preliminary data.</text>
</comment>
<dbReference type="Gene3D" id="3.40.50.1110">
    <property type="entry name" value="SGNH hydrolase"/>
    <property type="match status" value="1"/>
</dbReference>
<dbReference type="SUPFAM" id="SSF52266">
    <property type="entry name" value="SGNH hydrolase"/>
    <property type="match status" value="1"/>
</dbReference>
<organism evidence="3 4">
    <name type="scientific">Salinimicrobium profundisediminis</name>
    <dbReference type="NCBI Taxonomy" id="2994553"/>
    <lineage>
        <taxon>Bacteria</taxon>
        <taxon>Pseudomonadati</taxon>
        <taxon>Bacteroidota</taxon>
        <taxon>Flavobacteriia</taxon>
        <taxon>Flavobacteriales</taxon>
        <taxon>Flavobacteriaceae</taxon>
        <taxon>Salinimicrobium</taxon>
    </lineage>
</organism>
<dbReference type="RefSeq" id="WP_266068967.1">
    <property type="nucleotide sequence ID" value="NZ_JAPJDA010000008.1"/>
</dbReference>
<dbReference type="PANTHER" id="PTHR22901:SF0">
    <property type="entry name" value="SIALATE O-ACETYLESTERASE"/>
    <property type="match status" value="1"/>
</dbReference>